<dbReference type="GO" id="GO:0051213">
    <property type="term" value="F:dioxygenase activity"/>
    <property type="evidence" value="ECO:0007669"/>
    <property type="project" value="UniProtKB-KW"/>
</dbReference>
<evidence type="ECO:0000259" key="1">
    <source>
        <dbReference type="PROSITE" id="PS51819"/>
    </source>
</evidence>
<proteinExistence type="predicted"/>
<sequence length="186" mass="20871">MTGPAMYRPRPDKLGHLVLKVRDVQASLAFYRDVVGLDVSDWIDDRMVFLRCGQDHHDLALLQMTPDEVAGHQPGRSPVEHFSYHVAGLAEIEQIAAMLQARGVEIDRGIGKHGPGANAFLVFRDPDGNNVEFYCDMIQIGPDHPPHEARVWDGREMETFDRWALEHFLVAPPARIQKLIDDKGGA</sequence>
<dbReference type="Proteomes" id="UP000198281">
    <property type="component" value="Unassembled WGS sequence"/>
</dbReference>
<dbReference type="PROSITE" id="PS51819">
    <property type="entry name" value="VOC"/>
    <property type="match status" value="1"/>
</dbReference>
<dbReference type="InterPro" id="IPR050383">
    <property type="entry name" value="GlyoxalaseI/FosfomycinResist"/>
</dbReference>
<dbReference type="SUPFAM" id="SSF54593">
    <property type="entry name" value="Glyoxalase/Bleomycin resistance protein/Dihydroxybiphenyl dioxygenase"/>
    <property type="match status" value="1"/>
</dbReference>
<dbReference type="InterPro" id="IPR029068">
    <property type="entry name" value="Glyas_Bleomycin-R_OHBP_Dase"/>
</dbReference>
<dbReference type="Gene3D" id="3.10.180.10">
    <property type="entry name" value="2,3-Dihydroxybiphenyl 1,2-Dioxygenase, domain 1"/>
    <property type="match status" value="1"/>
</dbReference>
<gene>
    <name evidence="2" type="ORF">SAMN06295912_10372</name>
</gene>
<keyword evidence="2" id="KW-0560">Oxidoreductase</keyword>
<keyword evidence="3" id="KW-1185">Reference proteome</keyword>
<dbReference type="EMBL" id="FZOS01000003">
    <property type="protein sequence ID" value="SNS24230.1"/>
    <property type="molecule type" value="Genomic_DNA"/>
</dbReference>
<keyword evidence="2" id="KW-0223">Dioxygenase</keyword>
<dbReference type="InterPro" id="IPR004360">
    <property type="entry name" value="Glyas_Fos-R_dOase_dom"/>
</dbReference>
<reference evidence="3" key="1">
    <citation type="submission" date="2017-06" db="EMBL/GenBank/DDBJ databases">
        <authorList>
            <person name="Varghese N."/>
            <person name="Submissions S."/>
        </authorList>
    </citation>
    <scope>NUCLEOTIDE SEQUENCE [LARGE SCALE GENOMIC DNA]</scope>
    <source>
        <strain evidence="3">LNB2</strain>
    </source>
</reference>
<evidence type="ECO:0000313" key="2">
    <source>
        <dbReference type="EMBL" id="SNS24230.1"/>
    </source>
</evidence>
<evidence type="ECO:0000313" key="3">
    <source>
        <dbReference type="Proteomes" id="UP000198281"/>
    </source>
</evidence>
<feature type="domain" description="VOC" evidence="1">
    <location>
        <begin position="13"/>
        <end position="136"/>
    </location>
</feature>
<dbReference type="PANTHER" id="PTHR21366">
    <property type="entry name" value="GLYOXALASE FAMILY PROTEIN"/>
    <property type="match status" value="1"/>
</dbReference>
<organism evidence="2 3">
    <name type="scientific">Edaphosphingomonas laterariae</name>
    <dbReference type="NCBI Taxonomy" id="861865"/>
    <lineage>
        <taxon>Bacteria</taxon>
        <taxon>Pseudomonadati</taxon>
        <taxon>Pseudomonadota</taxon>
        <taxon>Alphaproteobacteria</taxon>
        <taxon>Sphingomonadales</taxon>
        <taxon>Rhizorhabdaceae</taxon>
        <taxon>Edaphosphingomonas</taxon>
    </lineage>
</organism>
<dbReference type="PANTHER" id="PTHR21366:SF14">
    <property type="entry name" value="GLYOXALASE DOMAIN-CONTAINING PROTEIN 5"/>
    <property type="match status" value="1"/>
</dbReference>
<accession>A0A239CVV6</accession>
<dbReference type="InterPro" id="IPR037523">
    <property type="entry name" value="VOC_core"/>
</dbReference>
<dbReference type="RefSeq" id="WP_245842608.1">
    <property type="nucleotide sequence ID" value="NZ_FZOS01000003.1"/>
</dbReference>
<dbReference type="Pfam" id="PF00903">
    <property type="entry name" value="Glyoxalase"/>
    <property type="match status" value="1"/>
</dbReference>
<name>A0A239CVV6_9SPHN</name>
<dbReference type="AlphaFoldDB" id="A0A239CVV6"/>
<protein>
    <submittedName>
        <fullName evidence="2">Catechol 2,3-dioxygenase</fullName>
    </submittedName>
</protein>